<proteinExistence type="predicted"/>
<dbReference type="PANTHER" id="PTHR14493:SF50">
    <property type="entry name" value="RING FINGER PROTEIN UNKEMPT"/>
    <property type="match status" value="1"/>
</dbReference>
<protein>
    <recommendedName>
        <fullName evidence="5">C3H1-type domain-containing protein</fullName>
    </recommendedName>
</protein>
<accession>A0AAV2PRJ5</accession>
<evidence type="ECO:0000313" key="6">
    <source>
        <dbReference type="EMBL" id="CAL4062703.1"/>
    </source>
</evidence>
<dbReference type="GO" id="GO:0003676">
    <property type="term" value="F:nucleic acid binding"/>
    <property type="evidence" value="ECO:0007669"/>
    <property type="project" value="InterPro"/>
</dbReference>
<dbReference type="InterPro" id="IPR000571">
    <property type="entry name" value="Znf_CCCH"/>
</dbReference>
<evidence type="ECO:0000313" key="7">
    <source>
        <dbReference type="Proteomes" id="UP001497623"/>
    </source>
</evidence>
<keyword evidence="3 4" id="KW-0862">Zinc</keyword>
<dbReference type="PROSITE" id="PS50103">
    <property type="entry name" value="ZF_C3H1"/>
    <property type="match status" value="1"/>
</dbReference>
<dbReference type="InterPro" id="IPR035979">
    <property type="entry name" value="RBD_domain_sf"/>
</dbReference>
<feature type="domain" description="C3H1-type" evidence="5">
    <location>
        <begin position="427"/>
        <end position="455"/>
    </location>
</feature>
<dbReference type="Proteomes" id="UP001497623">
    <property type="component" value="Unassembled WGS sequence"/>
</dbReference>
<dbReference type="InterPro" id="IPR045234">
    <property type="entry name" value="Unkempt-like"/>
</dbReference>
<dbReference type="GO" id="GO:0008270">
    <property type="term" value="F:zinc ion binding"/>
    <property type="evidence" value="ECO:0007669"/>
    <property type="project" value="UniProtKB-KW"/>
</dbReference>
<evidence type="ECO:0000256" key="2">
    <source>
        <dbReference type="ARBA" id="ARBA00022771"/>
    </source>
</evidence>
<dbReference type="PANTHER" id="PTHR14493">
    <property type="entry name" value="UNKEMPT FAMILY MEMBER"/>
    <property type="match status" value="1"/>
</dbReference>
<evidence type="ECO:0000256" key="4">
    <source>
        <dbReference type="PROSITE-ProRule" id="PRU00723"/>
    </source>
</evidence>
<evidence type="ECO:0000259" key="5">
    <source>
        <dbReference type="PROSITE" id="PS50103"/>
    </source>
</evidence>
<keyword evidence="1 4" id="KW-0479">Metal-binding</keyword>
<dbReference type="EMBL" id="CAXKWB010000881">
    <property type="protein sequence ID" value="CAL4062703.1"/>
    <property type="molecule type" value="Genomic_DNA"/>
</dbReference>
<dbReference type="SUPFAM" id="SSF54928">
    <property type="entry name" value="RNA-binding domain, RBD"/>
    <property type="match status" value="1"/>
</dbReference>
<keyword evidence="7" id="KW-1185">Reference proteome</keyword>
<feature type="zinc finger region" description="C3H1-type" evidence="4">
    <location>
        <begin position="427"/>
        <end position="455"/>
    </location>
</feature>
<evidence type="ECO:0000256" key="1">
    <source>
        <dbReference type="ARBA" id="ARBA00022723"/>
    </source>
</evidence>
<evidence type="ECO:0000256" key="3">
    <source>
        <dbReference type="ARBA" id="ARBA00022833"/>
    </source>
</evidence>
<dbReference type="AlphaFoldDB" id="A0AAV2PRJ5"/>
<keyword evidence="2 4" id="KW-0863">Zinc-finger</keyword>
<gene>
    <name evidence="6" type="ORF">MNOR_LOCUS2771</name>
</gene>
<comment type="caution">
    <text evidence="6">The sequence shown here is derived from an EMBL/GenBank/DDBJ whole genome shotgun (WGS) entry which is preliminary data.</text>
</comment>
<organism evidence="6 7">
    <name type="scientific">Meganyctiphanes norvegica</name>
    <name type="common">Northern krill</name>
    <name type="synonym">Thysanopoda norvegica</name>
    <dbReference type="NCBI Taxonomy" id="48144"/>
    <lineage>
        <taxon>Eukaryota</taxon>
        <taxon>Metazoa</taxon>
        <taxon>Ecdysozoa</taxon>
        <taxon>Arthropoda</taxon>
        <taxon>Crustacea</taxon>
        <taxon>Multicrustacea</taxon>
        <taxon>Malacostraca</taxon>
        <taxon>Eumalacostraca</taxon>
        <taxon>Eucarida</taxon>
        <taxon>Euphausiacea</taxon>
        <taxon>Euphausiidae</taxon>
        <taxon>Meganyctiphanes</taxon>
    </lineage>
</organism>
<sequence length="494" mass="56350">MDKSTKFAKNKGELPCPPSANIPDLCVLPRSTDAGQNISQTTDTQIMIPISISQNEPFVAPCNQITDSSASQRPQDATTTTVSLSSNIKLQTSPQSTKKHKIDIKLKKKNYHDENEESKKSIYICCLPKGLSNDMMKKLLLVCGEVEEFHREIIDGVEAESCVVKFQEMETVFKSYHVLNEFCILDSMLIVAVLNEKLFNDEDKEIDENGILETKSAIDLLKLDIEMEIRKQNTELSSSKRLSDDDDDDDAASKKFKVDNDNEIYGPDCTDIEISNLDIDIGKTLMVPLLEKCGGVVKWRHKDDKIVFKYKNKQSAAIASQLLRGLRIPDKYIQVNILSKEAENMEAMEVDKGKKNTMKSWLNQAIVANQEEFVNHLQKLCAMYRCNDFDPFAYKTKMCLEAKCTGNCESYHIPEKKDRRRDPRIYNYSDIECKNIRDGKHCPDGDMCSKSHTKNEREFHESRIHTSICQNWENTKKKCEKNKLCISAHPGLVF</sequence>
<name>A0AAV2PRJ5_MEGNR</name>
<reference evidence="6 7" key="1">
    <citation type="submission" date="2024-05" db="EMBL/GenBank/DDBJ databases">
        <authorList>
            <person name="Wallberg A."/>
        </authorList>
    </citation>
    <scope>NUCLEOTIDE SEQUENCE [LARGE SCALE GENOMIC DNA]</scope>
</reference>